<dbReference type="Pfam" id="PF13614">
    <property type="entry name" value="AAA_31"/>
    <property type="match status" value="1"/>
</dbReference>
<keyword evidence="4" id="KW-0547">Nucleotide-binding</keyword>
<evidence type="ECO:0000256" key="4">
    <source>
        <dbReference type="ARBA" id="ARBA00022741"/>
    </source>
</evidence>
<comment type="caution">
    <text evidence="10">The sequence shown here is derived from an EMBL/GenBank/DDBJ whole genome shotgun (WGS) entry which is preliminary data.</text>
</comment>
<name>K1KRL2_9BACL</name>
<evidence type="ECO:0000256" key="8">
    <source>
        <dbReference type="ARBA" id="ARBA00051245"/>
    </source>
</evidence>
<keyword evidence="11" id="KW-1185">Reference proteome</keyword>
<evidence type="ECO:0000256" key="1">
    <source>
        <dbReference type="ARBA" id="ARBA00007316"/>
    </source>
</evidence>
<feature type="domain" description="AAA" evidence="9">
    <location>
        <begin position="53"/>
        <end position="182"/>
    </location>
</feature>
<evidence type="ECO:0000256" key="2">
    <source>
        <dbReference type="ARBA" id="ARBA00011903"/>
    </source>
</evidence>
<dbReference type="InterPro" id="IPR005702">
    <property type="entry name" value="Wzc-like_C"/>
</dbReference>
<evidence type="ECO:0000256" key="3">
    <source>
        <dbReference type="ARBA" id="ARBA00022679"/>
    </source>
</evidence>
<proteinExistence type="inferred from homology"/>
<reference evidence="10 11" key="1">
    <citation type="journal article" date="2012" name="J. Bacteriol.">
        <title>Draft Genome Sequence of Bacillus isronensis Strain B3W22, Isolated from the Upper Atmosphere.</title>
        <authorList>
            <person name="Shivaji S."/>
            <person name="Ara S."/>
            <person name="Singh S.K."/>
            <person name="Bandi S."/>
            <person name="Singh A."/>
            <person name="Pinnaka A.K."/>
        </authorList>
    </citation>
    <scope>NUCLEOTIDE SEQUENCE [LARGE SCALE GENOMIC DNA]</scope>
    <source>
        <strain evidence="10 11">B3W22</strain>
    </source>
</reference>
<protein>
    <recommendedName>
        <fullName evidence="2">non-specific protein-tyrosine kinase</fullName>
        <ecNumber evidence="2">2.7.10.2</ecNumber>
    </recommendedName>
</protein>
<evidence type="ECO:0000256" key="6">
    <source>
        <dbReference type="ARBA" id="ARBA00022840"/>
    </source>
</evidence>
<sequence length="240" mass="26746">MMKWRLKKKKSVLQNSQIGRKLVTISETKSHIIEQFRTLRTNIKFSMPDEPLKTILVTSSTPGEGKSTNAANLGVVFAQEDKRVLIIDADMRKPTLHHTFKTFNKVGLSNILARRWALHEAVQETFIVGLDVITSGPIPPNPAELLSSQGLDALLQHVKNDYDIIIIDSPPLLSVTDAQILANKCDGTILILSTGVVDKRAVKKAKALLTASHTKILGVVLNNYKTPSHFNYYEEYSFVE</sequence>
<dbReference type="GO" id="GO:0005524">
    <property type="term" value="F:ATP binding"/>
    <property type="evidence" value="ECO:0007669"/>
    <property type="project" value="UniProtKB-KW"/>
</dbReference>
<dbReference type="CDD" id="cd05387">
    <property type="entry name" value="BY-kinase"/>
    <property type="match status" value="1"/>
</dbReference>
<dbReference type="Gene3D" id="3.40.50.300">
    <property type="entry name" value="P-loop containing nucleotide triphosphate hydrolases"/>
    <property type="match status" value="1"/>
</dbReference>
<dbReference type="PATRIC" id="fig|1224748.3.peg.59"/>
<dbReference type="PANTHER" id="PTHR32309">
    <property type="entry name" value="TYROSINE-PROTEIN KINASE"/>
    <property type="match status" value="1"/>
</dbReference>
<keyword evidence="3 10" id="KW-0808">Transferase</keyword>
<dbReference type="Proteomes" id="UP000004738">
    <property type="component" value="Unassembled WGS sequence"/>
</dbReference>
<dbReference type="GO" id="GO:0005886">
    <property type="term" value="C:plasma membrane"/>
    <property type="evidence" value="ECO:0007669"/>
    <property type="project" value="TreeGrafter"/>
</dbReference>
<dbReference type="InterPro" id="IPR027417">
    <property type="entry name" value="P-loop_NTPase"/>
</dbReference>
<dbReference type="SUPFAM" id="SSF52540">
    <property type="entry name" value="P-loop containing nucleoside triphosphate hydrolases"/>
    <property type="match status" value="1"/>
</dbReference>
<evidence type="ECO:0000259" key="9">
    <source>
        <dbReference type="Pfam" id="PF13614"/>
    </source>
</evidence>
<comment type="catalytic activity">
    <reaction evidence="8">
        <text>L-tyrosyl-[protein] + ATP = O-phospho-L-tyrosyl-[protein] + ADP + H(+)</text>
        <dbReference type="Rhea" id="RHEA:10596"/>
        <dbReference type="Rhea" id="RHEA-COMP:10136"/>
        <dbReference type="Rhea" id="RHEA-COMP:20101"/>
        <dbReference type="ChEBI" id="CHEBI:15378"/>
        <dbReference type="ChEBI" id="CHEBI:30616"/>
        <dbReference type="ChEBI" id="CHEBI:46858"/>
        <dbReference type="ChEBI" id="CHEBI:61978"/>
        <dbReference type="ChEBI" id="CHEBI:456216"/>
        <dbReference type="EC" id="2.7.10.2"/>
    </reaction>
</comment>
<comment type="similarity">
    <text evidence="1">Belongs to the CpsD/CapB family.</text>
</comment>
<keyword evidence="5 10" id="KW-0418">Kinase</keyword>
<keyword evidence="6" id="KW-0067">ATP-binding</keyword>
<dbReference type="EC" id="2.7.10.2" evidence="2"/>
<dbReference type="NCBIfam" id="TIGR01007">
    <property type="entry name" value="eps_fam"/>
    <property type="match status" value="1"/>
</dbReference>
<dbReference type="InterPro" id="IPR025669">
    <property type="entry name" value="AAA_dom"/>
</dbReference>
<dbReference type="AlphaFoldDB" id="K1KRL2"/>
<evidence type="ECO:0000256" key="7">
    <source>
        <dbReference type="ARBA" id="ARBA00023137"/>
    </source>
</evidence>
<dbReference type="FunFam" id="3.40.50.300:FF:000527">
    <property type="entry name" value="Tyrosine-protein kinase etk"/>
    <property type="match status" value="1"/>
</dbReference>
<organism evidence="10 11">
    <name type="scientific">Solibacillus isronensis B3W22</name>
    <dbReference type="NCBI Taxonomy" id="1224748"/>
    <lineage>
        <taxon>Bacteria</taxon>
        <taxon>Bacillati</taxon>
        <taxon>Bacillota</taxon>
        <taxon>Bacilli</taxon>
        <taxon>Bacillales</taxon>
        <taxon>Caryophanaceae</taxon>
        <taxon>Solibacillus</taxon>
    </lineage>
</organism>
<dbReference type="EMBL" id="AMCK01000001">
    <property type="protein sequence ID" value="EKB46770.1"/>
    <property type="molecule type" value="Genomic_DNA"/>
</dbReference>
<gene>
    <name evidence="10" type="primary">ywqD</name>
    <name evidence="10" type="ORF">B857_00059</name>
</gene>
<dbReference type="InterPro" id="IPR050445">
    <property type="entry name" value="Bact_polysacc_biosynth/exp"/>
</dbReference>
<evidence type="ECO:0000313" key="11">
    <source>
        <dbReference type="Proteomes" id="UP000004738"/>
    </source>
</evidence>
<dbReference type="GO" id="GO:0004715">
    <property type="term" value="F:non-membrane spanning protein tyrosine kinase activity"/>
    <property type="evidence" value="ECO:0007669"/>
    <property type="project" value="UniProtKB-EC"/>
</dbReference>
<dbReference type="GO" id="GO:0042802">
    <property type="term" value="F:identical protein binding"/>
    <property type="evidence" value="ECO:0007669"/>
    <property type="project" value="UniProtKB-ARBA"/>
</dbReference>
<evidence type="ECO:0000313" key="10">
    <source>
        <dbReference type="EMBL" id="EKB46770.1"/>
    </source>
</evidence>
<dbReference type="PANTHER" id="PTHR32309:SF13">
    <property type="entry name" value="FERRIC ENTEROBACTIN TRANSPORT PROTEIN FEPE"/>
    <property type="match status" value="1"/>
</dbReference>
<evidence type="ECO:0000256" key="5">
    <source>
        <dbReference type="ARBA" id="ARBA00022777"/>
    </source>
</evidence>
<keyword evidence="7" id="KW-0829">Tyrosine-protein kinase</keyword>
<accession>K1KRL2</accession>